<proteinExistence type="predicted"/>
<feature type="domain" description="SnoaL-like" evidence="1">
    <location>
        <begin position="9"/>
        <end position="116"/>
    </location>
</feature>
<gene>
    <name evidence="2" type="ORF">LK12_09170</name>
</gene>
<dbReference type="STRING" id="1348853.LK12_09170"/>
<dbReference type="InterPro" id="IPR032710">
    <property type="entry name" value="NTF2-like_dom_sf"/>
</dbReference>
<dbReference type="AlphaFoldDB" id="A0A0B1ZPI3"/>
<accession>A0A0B1ZPI3</accession>
<dbReference type="EMBL" id="JTDI01000003">
    <property type="protein sequence ID" value="KHK91082.1"/>
    <property type="molecule type" value="Genomic_DNA"/>
</dbReference>
<reference evidence="2 3" key="1">
    <citation type="submission" date="2014-10" db="EMBL/GenBank/DDBJ databases">
        <title>Genome sequence of Novosphingobium malaysiense MUSC 273(T).</title>
        <authorList>
            <person name="Lee L.-H."/>
        </authorList>
    </citation>
    <scope>NUCLEOTIDE SEQUENCE [LARGE SCALE GENOMIC DNA]</scope>
    <source>
        <strain evidence="2 3">MUSC 273</strain>
    </source>
</reference>
<sequence>MNDVVAQMEDWLAHMPQGDFEGYSGGVAEDFVLRLPFMPPGLPNAFAGREAAQAALQASAQGREPLVFSDKVILRTEDPELLVVTANAQTTMANGKPYRNSYVIFVRIRDGVIVEHTEYLNPLAVMEAAGD</sequence>
<dbReference type="SUPFAM" id="SSF54427">
    <property type="entry name" value="NTF2-like"/>
    <property type="match status" value="1"/>
</dbReference>
<dbReference type="InterPro" id="IPR037401">
    <property type="entry name" value="SnoaL-like"/>
</dbReference>
<comment type="caution">
    <text evidence="2">The sequence shown here is derived from an EMBL/GenBank/DDBJ whole genome shotgun (WGS) entry which is preliminary data.</text>
</comment>
<evidence type="ECO:0000313" key="2">
    <source>
        <dbReference type="EMBL" id="KHK91082.1"/>
    </source>
</evidence>
<dbReference type="Gene3D" id="3.10.450.50">
    <property type="match status" value="1"/>
</dbReference>
<evidence type="ECO:0000259" key="1">
    <source>
        <dbReference type="Pfam" id="PF12680"/>
    </source>
</evidence>
<keyword evidence="3" id="KW-1185">Reference proteome</keyword>
<dbReference type="Pfam" id="PF12680">
    <property type="entry name" value="SnoaL_2"/>
    <property type="match status" value="1"/>
</dbReference>
<dbReference type="RefSeq" id="WP_039282491.1">
    <property type="nucleotide sequence ID" value="NZ_JTDI01000003.1"/>
</dbReference>
<dbReference type="Proteomes" id="UP000031057">
    <property type="component" value="Unassembled WGS sequence"/>
</dbReference>
<organism evidence="2 3">
    <name type="scientific">Novosphingobium malaysiense</name>
    <dbReference type="NCBI Taxonomy" id="1348853"/>
    <lineage>
        <taxon>Bacteria</taxon>
        <taxon>Pseudomonadati</taxon>
        <taxon>Pseudomonadota</taxon>
        <taxon>Alphaproteobacteria</taxon>
        <taxon>Sphingomonadales</taxon>
        <taxon>Sphingomonadaceae</taxon>
        <taxon>Novosphingobium</taxon>
    </lineage>
</organism>
<protein>
    <recommendedName>
        <fullName evidence="1">SnoaL-like domain-containing protein</fullName>
    </recommendedName>
</protein>
<name>A0A0B1ZPI3_9SPHN</name>
<evidence type="ECO:0000313" key="3">
    <source>
        <dbReference type="Proteomes" id="UP000031057"/>
    </source>
</evidence>